<evidence type="ECO:0000313" key="6">
    <source>
        <dbReference type="Proteomes" id="UP000011547"/>
    </source>
</evidence>
<dbReference type="PATRIC" id="fig|1208919.3.peg.431"/>
<dbReference type="GO" id="GO:0008990">
    <property type="term" value="F:rRNA (guanine-N2-)-methyltransferase activity"/>
    <property type="evidence" value="ECO:0007669"/>
    <property type="project" value="TreeGrafter"/>
</dbReference>
<organism evidence="5 6">
    <name type="scientific">Candidatus Kinetoplastidibacterium desouzai TCC079E</name>
    <dbReference type="NCBI Taxonomy" id="1208919"/>
    <lineage>
        <taxon>Bacteria</taxon>
        <taxon>Pseudomonadati</taxon>
        <taxon>Pseudomonadota</taxon>
        <taxon>Betaproteobacteria</taxon>
        <taxon>Candidatus Kinetoplastidibacterium</taxon>
    </lineage>
</organism>
<dbReference type="InterPro" id="IPR054170">
    <property type="entry name" value="RlmL_1st"/>
</dbReference>
<dbReference type="Proteomes" id="UP000011547">
    <property type="component" value="Chromosome"/>
</dbReference>
<dbReference type="Gene3D" id="3.40.50.150">
    <property type="entry name" value="Vaccinia Virus protein VP39"/>
    <property type="match status" value="1"/>
</dbReference>
<sequence length="407" mass="47216">MTDNYTNEYNNQYIHKLDHKKIDTGNIFNAFAVAPYGLEEELLYELQSIGFKNIIVEKSGCSFQANMLGIQYANLHLRIASRILIQLKEQEINTEKDILELTYNINWQKWFSHKESIKIKTFAINSDLTSLQYCNLLVKDGICDYFRDKENERPSVNKINPDIRIYSFIKKKKLTLYLDTSGESLFKRGWRLNKGETPIKENLASGILSLSKWEPNKTLLDPFCGSGTILIEAYCIAASIPSGINRKFAFENFKTHDVNQWNNLIKESKENIKNNIETEIIGCDIDKNSIEYAKQNLVRSGIETNKIRFINANACDLKINHSNGFIVTNPPYGIRTPSDDIWSSWAHNLKQNYFNWNVNIISSDLLLPKKMRLKPIRKIPIFNGKLECRLFKFEIVKDSYRKIKNTV</sequence>
<dbReference type="PANTHER" id="PTHR47313">
    <property type="entry name" value="RIBOSOMAL RNA LARGE SUBUNIT METHYLTRANSFERASE K/L"/>
    <property type="match status" value="1"/>
</dbReference>
<evidence type="ECO:0000259" key="4">
    <source>
        <dbReference type="PROSITE" id="PS51165"/>
    </source>
</evidence>
<dbReference type="OrthoDB" id="9809404at2"/>
<dbReference type="STRING" id="1208919.CDSE_0717"/>
<dbReference type="PROSITE" id="PS00092">
    <property type="entry name" value="N6_MTASE"/>
    <property type="match status" value="1"/>
</dbReference>
<keyword evidence="2" id="KW-0808">Transferase</keyword>
<dbReference type="Gene3D" id="3.30.2130.30">
    <property type="match status" value="1"/>
</dbReference>
<dbReference type="PROSITE" id="PS51165">
    <property type="entry name" value="THUMP"/>
    <property type="match status" value="1"/>
</dbReference>
<dbReference type="Pfam" id="PF02926">
    <property type="entry name" value="THUMP"/>
    <property type="match status" value="1"/>
</dbReference>
<dbReference type="InterPro" id="IPR029063">
    <property type="entry name" value="SAM-dependent_MTases_sf"/>
</dbReference>
<dbReference type="CDD" id="cd02440">
    <property type="entry name" value="AdoMet_MTases"/>
    <property type="match status" value="1"/>
</dbReference>
<dbReference type="InterPro" id="IPR053943">
    <property type="entry name" value="RlmKL-like_Mtase_CS"/>
</dbReference>
<dbReference type="GO" id="GO:0070043">
    <property type="term" value="F:rRNA (guanine-N7-)-methyltransferase activity"/>
    <property type="evidence" value="ECO:0007669"/>
    <property type="project" value="TreeGrafter"/>
</dbReference>
<dbReference type="Pfam" id="PF22020">
    <property type="entry name" value="RlmL_1st"/>
    <property type="match status" value="1"/>
</dbReference>
<feature type="domain" description="THUMP" evidence="4">
    <location>
        <begin position="69"/>
        <end position="180"/>
    </location>
</feature>
<gene>
    <name evidence="5" type="ORF">CDSE_0717</name>
</gene>
<dbReference type="InterPro" id="IPR004114">
    <property type="entry name" value="THUMP_dom"/>
</dbReference>
<reference evidence="5 6" key="1">
    <citation type="journal article" date="2013" name="Genome Biol. Evol.">
        <title>Genome evolution and phylogenomic analysis of candidatus kinetoplastibacterium, the betaproteobacterial endosymbionts of strigomonas and angomonas.</title>
        <authorList>
            <person name="Alves J.M."/>
            <person name="Serrano M.G."/>
            <person name="Maia da Silva F."/>
            <person name="Voegtly L.J."/>
            <person name="Matveyev A.V."/>
            <person name="Teixeira M.M."/>
            <person name="Camargo E.P."/>
            <person name="Buck G.A."/>
        </authorList>
    </citation>
    <scope>NUCLEOTIDE SEQUENCE [LARGE SCALE GENOMIC DNA]</scope>
    <source>
        <strain evidence="5 6">TCC079E</strain>
    </source>
</reference>
<dbReference type="EMBL" id="CP003803">
    <property type="protein sequence ID" value="AGF46992.1"/>
    <property type="molecule type" value="Genomic_DNA"/>
</dbReference>
<accession>M1LMN9</accession>
<evidence type="ECO:0000313" key="5">
    <source>
        <dbReference type="EMBL" id="AGF46992.1"/>
    </source>
</evidence>
<dbReference type="PANTHER" id="PTHR47313:SF1">
    <property type="entry name" value="RIBOSOMAL RNA LARGE SUBUNIT METHYLTRANSFERASE K_L"/>
    <property type="match status" value="1"/>
</dbReference>
<dbReference type="KEGG" id="kde:CDSE_0717"/>
<keyword evidence="1 5" id="KW-0489">Methyltransferase</keyword>
<dbReference type="PROSITE" id="PS01261">
    <property type="entry name" value="UPF0020"/>
    <property type="match status" value="1"/>
</dbReference>
<dbReference type="RefSeq" id="WP_015396403.1">
    <property type="nucleotide sequence ID" value="NC_020294.1"/>
</dbReference>
<evidence type="ECO:0000256" key="2">
    <source>
        <dbReference type="ARBA" id="ARBA00022679"/>
    </source>
</evidence>
<evidence type="ECO:0000256" key="1">
    <source>
        <dbReference type="ARBA" id="ARBA00022603"/>
    </source>
</evidence>
<keyword evidence="6" id="KW-1185">Reference proteome</keyword>
<dbReference type="SMART" id="SM00981">
    <property type="entry name" value="THUMP"/>
    <property type="match status" value="1"/>
</dbReference>
<keyword evidence="3" id="KW-0694">RNA-binding</keyword>
<dbReference type="GO" id="GO:0003723">
    <property type="term" value="F:RNA binding"/>
    <property type="evidence" value="ECO:0007669"/>
    <property type="project" value="UniProtKB-UniRule"/>
</dbReference>
<protein>
    <submittedName>
        <fullName evidence="5">N6-adenine-specific DNA methylase</fullName>
    </submittedName>
</protein>
<evidence type="ECO:0000256" key="3">
    <source>
        <dbReference type="PROSITE-ProRule" id="PRU00529"/>
    </source>
</evidence>
<proteinExistence type="predicted"/>
<dbReference type="HOGENOM" id="CLU_032119_3_0_4"/>
<dbReference type="eggNOG" id="COG0116">
    <property type="taxonomic scope" value="Bacteria"/>
</dbReference>
<dbReference type="CDD" id="cd11715">
    <property type="entry name" value="THUMP_AdoMetMT"/>
    <property type="match status" value="1"/>
</dbReference>
<dbReference type="Pfam" id="PF01170">
    <property type="entry name" value="UPF0020"/>
    <property type="match status" value="1"/>
</dbReference>
<dbReference type="SUPFAM" id="SSF53335">
    <property type="entry name" value="S-adenosyl-L-methionine-dependent methyltransferases"/>
    <property type="match status" value="1"/>
</dbReference>
<dbReference type="AlphaFoldDB" id="M1LMN9"/>
<dbReference type="InterPro" id="IPR000241">
    <property type="entry name" value="RlmKL-like_Mtase"/>
</dbReference>
<dbReference type="InterPro" id="IPR002052">
    <property type="entry name" value="DNA_methylase_N6_adenine_CS"/>
</dbReference>
<name>M1LMN9_9PROT</name>